<name>A0A5C4J6J1_9ACTN</name>
<keyword evidence="3" id="KW-1185">Reference proteome</keyword>
<evidence type="ECO:0000313" key="2">
    <source>
        <dbReference type="EMBL" id="TMQ93525.1"/>
    </source>
</evidence>
<feature type="compositionally biased region" description="Low complexity" evidence="1">
    <location>
        <begin position="1"/>
        <end position="19"/>
    </location>
</feature>
<dbReference type="Proteomes" id="UP000309174">
    <property type="component" value="Unassembled WGS sequence"/>
</dbReference>
<accession>A0A5C4J6J1</accession>
<reference evidence="2 3" key="1">
    <citation type="submission" date="2019-05" db="EMBL/GenBank/DDBJ databases">
        <title>Draft genome sequence of Actinomadura sp. 14C53.</title>
        <authorList>
            <person name="Saricaoglu S."/>
            <person name="Isik K."/>
        </authorList>
    </citation>
    <scope>NUCLEOTIDE SEQUENCE [LARGE SCALE GENOMIC DNA]</scope>
    <source>
        <strain evidence="2 3">14C53</strain>
    </source>
</reference>
<gene>
    <name evidence="2" type="ORF">ETD83_25370</name>
</gene>
<proteinExistence type="predicted"/>
<comment type="caution">
    <text evidence="2">The sequence shown here is derived from an EMBL/GenBank/DDBJ whole genome shotgun (WGS) entry which is preliminary data.</text>
</comment>
<organism evidence="2 3">
    <name type="scientific">Actinomadura soli</name>
    <dbReference type="NCBI Taxonomy" id="2508997"/>
    <lineage>
        <taxon>Bacteria</taxon>
        <taxon>Bacillati</taxon>
        <taxon>Actinomycetota</taxon>
        <taxon>Actinomycetes</taxon>
        <taxon>Streptosporangiales</taxon>
        <taxon>Thermomonosporaceae</taxon>
        <taxon>Actinomadura</taxon>
    </lineage>
</organism>
<feature type="region of interest" description="Disordered" evidence="1">
    <location>
        <begin position="1"/>
        <end position="63"/>
    </location>
</feature>
<sequence>MDRVAAPGRARVRPAAGGPRDPGHGARHSGQGDRRGLRPVGRVDQGLSVPQARPWRRAGAGTRLRSRCAVRTGARLPVVLRGYDRKQVDGLLRRISQALNGGPPLSADDVRKTRFDVVLRGYEPRAVDRLVRECILELQARGPMADRQGRPRVQPAWLINWIQNARFSGAGLRSGYDVRDVDAFLDRVIAGLRGVAPPVSARDVRESAFRVVRLGPGYDEQEVDRFLVQLAGALERR</sequence>
<dbReference type="NCBIfam" id="TIGR03544">
    <property type="entry name" value="DivI1A_domain"/>
    <property type="match status" value="3"/>
</dbReference>
<evidence type="ECO:0000256" key="1">
    <source>
        <dbReference type="SAM" id="MobiDB-lite"/>
    </source>
</evidence>
<dbReference type="EMBL" id="VCKW01000145">
    <property type="protein sequence ID" value="TMQ93525.1"/>
    <property type="molecule type" value="Genomic_DNA"/>
</dbReference>
<dbReference type="AlphaFoldDB" id="A0A5C4J6J1"/>
<evidence type="ECO:0000313" key="3">
    <source>
        <dbReference type="Proteomes" id="UP000309174"/>
    </source>
</evidence>
<dbReference type="OrthoDB" id="5198800at2"/>
<protein>
    <submittedName>
        <fullName evidence="2">DivIVA domain-containing protein</fullName>
    </submittedName>
</protein>
<dbReference type="Gene3D" id="6.10.250.660">
    <property type="match status" value="2"/>
</dbReference>
<dbReference type="InterPro" id="IPR019933">
    <property type="entry name" value="DivIVA_domain"/>
</dbReference>